<dbReference type="InterPro" id="IPR050490">
    <property type="entry name" value="Bact_solute-bd_prot1"/>
</dbReference>
<comment type="subcellular location">
    <subcellularLocation>
        <location evidence="1">Periplasm</location>
    </subcellularLocation>
</comment>
<evidence type="ECO:0000256" key="2">
    <source>
        <dbReference type="ARBA" id="ARBA00008520"/>
    </source>
</evidence>
<keyword evidence="3" id="KW-0732">Signal</keyword>
<sequence length="414" mass="47654">MKYKWLTVLLVAMASSVCAKERIEFMVSSGDQMAFVNEVIKPEYEKRYPDVELILTNDGNLETRMAAGDYPNVYAGIFGYMVPRYAKLGRLMYLDDFDGFDEMTDRIEPQFMEKHFGRQYYIPWHATTQMMIYNKDLFREAGLDPELPPQTWDELLSAAEKINNLPARSNGSRVHGVALWNDALASGGWYWNMLSPLYYNFNDGEYQLLNRYGTHPVFDKEEAGMVPFLETMKQLQQFAPLTMEQNFFSRTIGIWPQYGIAWRVNLQDAAGKPMVIGEDVGIAPIPVREKGDTHYSNLDGRALMVFKNTRHIEQRSWQLIELLMEDDFNLKANMALQNLPTLASLQEHPYFQTPDIKPFVDQLQHVVMNESNAAVSEVSSIILNYYSQSVVMNRLTPEEAVSAATEDVKKIMHR</sequence>
<proteinExistence type="inferred from homology"/>
<dbReference type="Proteomes" id="UP000031278">
    <property type="component" value="Unassembled WGS sequence"/>
</dbReference>
<comment type="similarity">
    <text evidence="2">Belongs to the bacterial solute-binding protein 1 family.</text>
</comment>
<comment type="caution">
    <text evidence="4">The sequence shown here is derived from an EMBL/GenBank/DDBJ whole genome shotgun (WGS) entry which is preliminary data.</text>
</comment>
<dbReference type="PANTHER" id="PTHR43649">
    <property type="entry name" value="ARABINOSE-BINDING PROTEIN-RELATED"/>
    <property type="match status" value="1"/>
</dbReference>
<feature type="signal peptide" evidence="3">
    <location>
        <begin position="1"/>
        <end position="19"/>
    </location>
</feature>
<dbReference type="EMBL" id="JWLZ01000176">
    <property type="protein sequence ID" value="KHT62492.1"/>
    <property type="molecule type" value="Genomic_DNA"/>
</dbReference>
<gene>
    <name evidence="4" type="ORF">RJ45_16860</name>
</gene>
<dbReference type="AlphaFoldDB" id="A0A0B9H0X2"/>
<organism evidence="4 5">
    <name type="scientific">Photobacterium gaetbulicola</name>
    <dbReference type="NCBI Taxonomy" id="1295392"/>
    <lineage>
        <taxon>Bacteria</taxon>
        <taxon>Pseudomonadati</taxon>
        <taxon>Pseudomonadota</taxon>
        <taxon>Gammaproteobacteria</taxon>
        <taxon>Vibrionales</taxon>
        <taxon>Vibrionaceae</taxon>
        <taxon>Photobacterium</taxon>
    </lineage>
</organism>
<dbReference type="InterPro" id="IPR006059">
    <property type="entry name" value="SBP"/>
</dbReference>
<dbReference type="RefSeq" id="WP_039464848.1">
    <property type="nucleotide sequence ID" value="NZ_JWLZ01000176.1"/>
</dbReference>
<dbReference type="SUPFAM" id="SSF53850">
    <property type="entry name" value="Periplasmic binding protein-like II"/>
    <property type="match status" value="1"/>
</dbReference>
<reference evidence="4 5" key="1">
    <citation type="submission" date="2014-12" db="EMBL/GenBank/DDBJ databases">
        <title>Genome sequencing of Photobacterium gaetbulicola AD005a.</title>
        <authorList>
            <person name="Adrian T.G.S."/>
            <person name="Chan K.G."/>
        </authorList>
    </citation>
    <scope>NUCLEOTIDE SEQUENCE [LARGE SCALE GENOMIC DNA]</scope>
    <source>
        <strain evidence="4 5">AD005a</strain>
    </source>
</reference>
<dbReference type="Gene3D" id="3.40.190.10">
    <property type="entry name" value="Periplasmic binding protein-like II"/>
    <property type="match status" value="1"/>
</dbReference>
<name>A0A0B9H0X2_9GAMM</name>
<protein>
    <submittedName>
        <fullName evidence="4">ABC transporter substrate-binding protein</fullName>
    </submittedName>
</protein>
<evidence type="ECO:0000313" key="4">
    <source>
        <dbReference type="EMBL" id="KHT62492.1"/>
    </source>
</evidence>
<dbReference type="GO" id="GO:0042597">
    <property type="term" value="C:periplasmic space"/>
    <property type="evidence" value="ECO:0007669"/>
    <property type="project" value="UniProtKB-SubCell"/>
</dbReference>
<evidence type="ECO:0000313" key="5">
    <source>
        <dbReference type="Proteomes" id="UP000031278"/>
    </source>
</evidence>
<feature type="chain" id="PRO_5002141929" evidence="3">
    <location>
        <begin position="20"/>
        <end position="414"/>
    </location>
</feature>
<dbReference type="PANTHER" id="PTHR43649:SF12">
    <property type="entry name" value="DIACETYLCHITOBIOSE BINDING PROTEIN DASA"/>
    <property type="match status" value="1"/>
</dbReference>
<dbReference type="Pfam" id="PF01547">
    <property type="entry name" value="SBP_bac_1"/>
    <property type="match status" value="1"/>
</dbReference>
<evidence type="ECO:0000256" key="1">
    <source>
        <dbReference type="ARBA" id="ARBA00004418"/>
    </source>
</evidence>
<accession>A0A0B9H0X2</accession>
<evidence type="ECO:0000256" key="3">
    <source>
        <dbReference type="SAM" id="SignalP"/>
    </source>
</evidence>